<keyword evidence="1" id="KW-0812">Transmembrane</keyword>
<sequence length="31" mass="3845">MITWRTHITYGFSFYFCLFLIYTPKLNKILL</sequence>
<evidence type="ECO:0000256" key="1">
    <source>
        <dbReference type="SAM" id="Phobius"/>
    </source>
</evidence>
<evidence type="ECO:0000313" key="2">
    <source>
        <dbReference type="EMBL" id="DAD65411.1"/>
    </source>
</evidence>
<dbReference type="EMBL" id="BK014643">
    <property type="protein sequence ID" value="DAD65411.1"/>
    <property type="molecule type" value="Genomic_DNA"/>
</dbReference>
<keyword evidence="1" id="KW-1133">Transmembrane helix</keyword>
<protein>
    <submittedName>
        <fullName evidence="2">Uncharacterized protein</fullName>
    </submittedName>
</protein>
<feature type="transmembrane region" description="Helical" evidence="1">
    <location>
        <begin position="6"/>
        <end position="23"/>
    </location>
</feature>
<organism evidence="2">
    <name type="scientific">Myoviridae sp. ctA4D8</name>
    <dbReference type="NCBI Taxonomy" id="2823535"/>
    <lineage>
        <taxon>Viruses</taxon>
        <taxon>Duplodnaviria</taxon>
        <taxon>Heunggongvirae</taxon>
        <taxon>Uroviricota</taxon>
        <taxon>Caudoviricetes</taxon>
    </lineage>
</organism>
<accession>A0A8S5L6H7</accession>
<proteinExistence type="predicted"/>
<keyword evidence="1" id="KW-0472">Membrane</keyword>
<name>A0A8S5L6H7_9CAUD</name>
<reference evidence="2" key="1">
    <citation type="journal article" date="2021" name="Proc. Natl. Acad. Sci. U.S.A.">
        <title>A Catalog of Tens of Thousands of Viruses from Human Metagenomes Reveals Hidden Associations with Chronic Diseases.</title>
        <authorList>
            <person name="Tisza M.J."/>
            <person name="Buck C.B."/>
        </authorList>
    </citation>
    <scope>NUCLEOTIDE SEQUENCE</scope>
    <source>
        <strain evidence="2">CtA4D8</strain>
    </source>
</reference>